<keyword evidence="3" id="KW-1185">Reference proteome</keyword>
<organism evidence="2 3">
    <name type="scientific">Saccharomyces pastorianus</name>
    <name type="common">Lager yeast</name>
    <name type="synonym">Saccharomyces cerevisiae x Saccharomyces eubayanus</name>
    <dbReference type="NCBI Taxonomy" id="27292"/>
    <lineage>
        <taxon>Eukaryota</taxon>
        <taxon>Fungi</taxon>
        <taxon>Dikarya</taxon>
        <taxon>Ascomycota</taxon>
        <taxon>Saccharomycotina</taxon>
        <taxon>Saccharomycetes</taxon>
        <taxon>Saccharomycetales</taxon>
        <taxon>Saccharomycetaceae</taxon>
        <taxon>Saccharomyces</taxon>
    </lineage>
</organism>
<name>A0A6C1DVB0_SACPS</name>
<proteinExistence type="predicted"/>
<evidence type="ECO:0000313" key="3">
    <source>
        <dbReference type="Proteomes" id="UP000501346"/>
    </source>
</evidence>
<dbReference type="GO" id="GO:0005640">
    <property type="term" value="C:nuclear outer membrane"/>
    <property type="evidence" value="ECO:0007669"/>
    <property type="project" value="TreeGrafter"/>
</dbReference>
<dbReference type="PANTHER" id="PTHR28003">
    <property type="entry name" value="NUCLEOPORIN POM34"/>
    <property type="match status" value="1"/>
</dbReference>
<dbReference type="InterPro" id="IPR012578">
    <property type="entry name" value="Nucl_pore_cmplx"/>
</dbReference>
<gene>
    <name evidence="2" type="primary">POM34_1</name>
    <name evidence="2" type="ORF">GRS66_003353</name>
</gene>
<protein>
    <submittedName>
        <fullName evidence="2">Nuclear pore complex subunit</fullName>
    </submittedName>
</protein>
<dbReference type="PANTHER" id="PTHR28003:SF1">
    <property type="entry name" value="NUCLEOPORIN POM34"/>
    <property type="match status" value="1"/>
</dbReference>
<sequence>MKIQAGQLGLDDNDVPGPLPDTDSKPSSQSQNDTPMFKLGNFESPVLKELSRRTVNKEMETQRIMTNVIAFAFWNLLVKFIKFFWNNTHVGRQFCNRLSRIHLYMLTFHTLKKANIIYHTTFSWLNAELLDYLFHLLISLNILFSLWKLLSTVKVSDLNLTDRQKKLLGVDMQSSVDTGLQPQHPHYVSTSKISQMAQNKTHIPQTNLKNHPAYLFKGLETPLKARQREMAEEQTKLQSQSLHTKNVFGTLQRHSGISSTLVSANNDNNSPHTPVTRKGYIPSSKYAYMMNSQSPRGKI</sequence>
<feature type="region of interest" description="Disordered" evidence="1">
    <location>
        <begin position="1"/>
        <end position="39"/>
    </location>
</feature>
<dbReference type="Proteomes" id="UP000501346">
    <property type="component" value="Chromosome ScXII"/>
</dbReference>
<dbReference type="GO" id="GO:0030474">
    <property type="term" value="P:spindle pole body duplication"/>
    <property type="evidence" value="ECO:0007669"/>
    <property type="project" value="TreeGrafter"/>
</dbReference>
<dbReference type="Pfam" id="PF08058">
    <property type="entry name" value="NPCC"/>
    <property type="match status" value="1"/>
</dbReference>
<feature type="compositionally biased region" description="Polar residues" evidence="1">
    <location>
        <begin position="25"/>
        <end position="34"/>
    </location>
</feature>
<reference evidence="2 3" key="1">
    <citation type="journal article" date="2019" name="BMC Genomics">
        <title>Chromosome level assembly and comparative genome analysis confirm lager-brewing yeasts originated from a single hybridization.</title>
        <authorList>
            <person name="Salazar A.N."/>
            <person name="Gorter de Vries A.R."/>
            <person name="van den Broek M."/>
            <person name="Brouwers N."/>
            <person name="de la Torre Cortes P."/>
            <person name="Kuijpers N.G.A."/>
            <person name="Daran J.G."/>
            <person name="Abeel T."/>
        </authorList>
    </citation>
    <scope>NUCLEOTIDE SEQUENCE [LARGE SCALE GENOMIC DNA]</scope>
    <source>
        <strain evidence="2 3">CBS 1483</strain>
    </source>
</reference>
<dbReference type="AlphaFoldDB" id="A0A6C1DVB0"/>
<evidence type="ECO:0000256" key="1">
    <source>
        <dbReference type="SAM" id="MobiDB-lite"/>
    </source>
</evidence>
<dbReference type="GO" id="GO:0006606">
    <property type="term" value="P:protein import into nucleus"/>
    <property type="evidence" value="ECO:0007669"/>
    <property type="project" value="TreeGrafter"/>
</dbReference>
<dbReference type="EMBL" id="CP048993">
    <property type="protein sequence ID" value="QID80996.1"/>
    <property type="molecule type" value="Genomic_DNA"/>
</dbReference>
<dbReference type="GO" id="GO:0070762">
    <property type="term" value="C:nuclear pore transmembrane ring"/>
    <property type="evidence" value="ECO:0007669"/>
    <property type="project" value="TreeGrafter"/>
</dbReference>
<accession>A0A6C1DVB0</accession>
<dbReference type="OrthoDB" id="4035020at2759"/>
<dbReference type="SMR" id="A0A6C1DVB0"/>
<evidence type="ECO:0000313" key="2">
    <source>
        <dbReference type="EMBL" id="QID80996.1"/>
    </source>
</evidence>